<dbReference type="GeneID" id="114495222"/>
<evidence type="ECO:0000313" key="9">
    <source>
        <dbReference type="RefSeq" id="XP_035879950.1"/>
    </source>
</evidence>
<evidence type="ECO:0000256" key="1">
    <source>
        <dbReference type="ARBA" id="ARBA00004167"/>
    </source>
</evidence>
<keyword evidence="5" id="KW-0175">Coiled coil</keyword>
<dbReference type="CTD" id="154467"/>
<proteinExistence type="predicted"/>
<accession>A0A7E6DM59</accession>
<reference evidence="9" key="1">
    <citation type="submission" date="2025-08" db="UniProtKB">
        <authorList>
            <consortium name="RefSeq"/>
        </authorList>
    </citation>
    <scope>IDENTIFICATION</scope>
    <source>
        <tissue evidence="9">Muscle</tissue>
    </source>
</reference>
<evidence type="ECO:0000256" key="5">
    <source>
        <dbReference type="ARBA" id="ARBA00023054"/>
    </source>
</evidence>
<dbReference type="InParanoid" id="A0A7E6DM59"/>
<evidence type="ECO:0000256" key="3">
    <source>
        <dbReference type="ARBA" id="ARBA00022692"/>
    </source>
</evidence>
<name>A0A7E6DM59_9CHIR</name>
<evidence type="ECO:0000256" key="4">
    <source>
        <dbReference type="ARBA" id="ARBA00022989"/>
    </source>
</evidence>
<dbReference type="OrthoDB" id="6435278at2759"/>
<evidence type="ECO:0000256" key="2">
    <source>
        <dbReference type="ARBA" id="ARBA00022350"/>
    </source>
</evidence>
<dbReference type="InterPro" id="IPR028194">
    <property type="entry name" value="CC167"/>
</dbReference>
<keyword evidence="8" id="KW-1185">Reference proteome</keyword>
<feature type="region of interest" description="Disordered" evidence="7">
    <location>
        <begin position="91"/>
        <end position="125"/>
    </location>
</feature>
<dbReference type="Proteomes" id="UP000504628">
    <property type="component" value="Chromosome 4"/>
</dbReference>
<dbReference type="RefSeq" id="XP_035879950.1">
    <property type="nucleotide sequence ID" value="XM_036024057.1"/>
</dbReference>
<protein>
    <recommendedName>
        <fullName evidence="2">Coiled-coil domain-containing protein 167</fullName>
    </recommendedName>
</protein>
<dbReference type="FunCoup" id="A0A7E6DM59">
    <property type="interactions" value="617"/>
</dbReference>
<gene>
    <name evidence="9" type="primary">CCDC167</name>
</gene>
<dbReference type="Pfam" id="PF15188">
    <property type="entry name" value="CCDC-167"/>
    <property type="match status" value="1"/>
</dbReference>
<evidence type="ECO:0000313" key="8">
    <source>
        <dbReference type="Proteomes" id="UP000504628"/>
    </source>
</evidence>
<dbReference type="GO" id="GO:0016020">
    <property type="term" value="C:membrane"/>
    <property type="evidence" value="ECO:0007669"/>
    <property type="project" value="UniProtKB-SubCell"/>
</dbReference>
<sequence length="145" mass="15508">MAKKKRENLGVALEIDGLEEKLSQCQRDLEAVNSRLCGAELSPDTRKGAEVASAGKPEEHAAICGHLHPPEPHLCLLDHVSLRFLQSATWSQPSRPFRPQEDQRTGTYLLHPDTGAGLPIGSAPPAALPCPARGLGLQDCVPAPP</sequence>
<evidence type="ECO:0000256" key="7">
    <source>
        <dbReference type="SAM" id="MobiDB-lite"/>
    </source>
</evidence>
<organism evidence="8 9">
    <name type="scientific">Phyllostomus discolor</name>
    <name type="common">pale spear-nosed bat</name>
    <dbReference type="NCBI Taxonomy" id="89673"/>
    <lineage>
        <taxon>Eukaryota</taxon>
        <taxon>Metazoa</taxon>
        <taxon>Chordata</taxon>
        <taxon>Craniata</taxon>
        <taxon>Vertebrata</taxon>
        <taxon>Euteleostomi</taxon>
        <taxon>Mammalia</taxon>
        <taxon>Eutheria</taxon>
        <taxon>Laurasiatheria</taxon>
        <taxon>Chiroptera</taxon>
        <taxon>Yangochiroptera</taxon>
        <taxon>Phyllostomidae</taxon>
        <taxon>Phyllostominae</taxon>
        <taxon>Phyllostomus</taxon>
    </lineage>
</organism>
<dbReference type="AlphaFoldDB" id="A0A7E6DM59"/>
<keyword evidence="6" id="KW-0472">Membrane</keyword>
<dbReference type="PANTHER" id="PTHR31759:SF1">
    <property type="entry name" value="COILED-COIL DOMAIN-CONTAINING PROTEIN 167"/>
    <property type="match status" value="1"/>
</dbReference>
<comment type="subcellular location">
    <subcellularLocation>
        <location evidence="1">Membrane</location>
        <topology evidence="1">Single-pass membrane protein</topology>
    </subcellularLocation>
</comment>
<evidence type="ECO:0000256" key="6">
    <source>
        <dbReference type="ARBA" id="ARBA00023136"/>
    </source>
</evidence>
<keyword evidence="3" id="KW-0812">Transmembrane</keyword>
<keyword evidence="4" id="KW-1133">Transmembrane helix</keyword>
<dbReference type="PANTHER" id="PTHR31759">
    <property type="entry name" value="COILED-COIL DOMAIN-CONTAINING PROTEIN 167"/>
    <property type="match status" value="1"/>
</dbReference>